<dbReference type="AlphaFoldDB" id="R7ZW81"/>
<dbReference type="Proteomes" id="UP000013909">
    <property type="component" value="Unassembled WGS sequence"/>
</dbReference>
<dbReference type="EMBL" id="AQHR01000040">
    <property type="protein sequence ID" value="EON78254.1"/>
    <property type="molecule type" value="Genomic_DNA"/>
</dbReference>
<gene>
    <name evidence="1" type="ORF">ADIS_1117</name>
</gene>
<name>R7ZW81_9BACT</name>
<proteinExistence type="predicted"/>
<comment type="caution">
    <text evidence="1">The sequence shown here is derived from an EMBL/GenBank/DDBJ whole genome shotgun (WGS) entry which is preliminary data.</text>
</comment>
<accession>R7ZW81</accession>
<protein>
    <submittedName>
        <fullName evidence="1">Uncharacterized protein</fullName>
    </submittedName>
</protein>
<reference evidence="1 2" key="1">
    <citation type="submission" date="2013-02" db="EMBL/GenBank/DDBJ databases">
        <title>A novel strain isolated from Lonar lake, Maharashtra, India.</title>
        <authorList>
            <person name="Singh A."/>
        </authorList>
    </citation>
    <scope>NUCLEOTIDE SEQUENCE [LARGE SCALE GENOMIC DNA]</scope>
    <source>
        <strain evidence="1 2">AK24</strain>
    </source>
</reference>
<evidence type="ECO:0000313" key="2">
    <source>
        <dbReference type="Proteomes" id="UP000013909"/>
    </source>
</evidence>
<organism evidence="1 2">
    <name type="scientific">Lunatimonas lonarensis</name>
    <dbReference type="NCBI Taxonomy" id="1232681"/>
    <lineage>
        <taxon>Bacteria</taxon>
        <taxon>Pseudomonadati</taxon>
        <taxon>Bacteroidota</taxon>
        <taxon>Cytophagia</taxon>
        <taxon>Cytophagales</taxon>
        <taxon>Cyclobacteriaceae</taxon>
    </lineage>
</organism>
<keyword evidence="2" id="KW-1185">Reference proteome</keyword>
<evidence type="ECO:0000313" key="1">
    <source>
        <dbReference type="EMBL" id="EON78254.1"/>
    </source>
</evidence>
<sequence length="80" mass="9028">MPISPMDLNQVATDPLPIKIGLISRPKNTLIGVIFGIGDVRRKTKDVRHKTLDMRYEIAKSTIQHPFHNHESEAILPSQT</sequence>